<dbReference type="Gene3D" id="3.40.50.1820">
    <property type="entry name" value="alpha/beta hydrolase"/>
    <property type="match status" value="1"/>
</dbReference>
<evidence type="ECO:0000259" key="1">
    <source>
        <dbReference type="Pfam" id="PF00561"/>
    </source>
</evidence>
<dbReference type="GO" id="GO:0016787">
    <property type="term" value="F:hydrolase activity"/>
    <property type="evidence" value="ECO:0007669"/>
    <property type="project" value="UniProtKB-KW"/>
</dbReference>
<dbReference type="OrthoDB" id="9776853at2"/>
<organism evidence="2 3">
    <name type="scientific">Oceanobacillus piezotolerans</name>
    <dbReference type="NCBI Taxonomy" id="2448030"/>
    <lineage>
        <taxon>Bacteria</taxon>
        <taxon>Bacillati</taxon>
        <taxon>Bacillota</taxon>
        <taxon>Bacilli</taxon>
        <taxon>Bacillales</taxon>
        <taxon>Bacillaceae</taxon>
        <taxon>Oceanobacillus</taxon>
    </lineage>
</organism>
<gene>
    <name evidence="2" type="ORF">D8M04_12275</name>
</gene>
<protein>
    <submittedName>
        <fullName evidence="2">Alpha/beta hydrolase</fullName>
    </submittedName>
</protein>
<dbReference type="SUPFAM" id="SSF53474">
    <property type="entry name" value="alpha/beta-Hydrolases"/>
    <property type="match status" value="1"/>
</dbReference>
<name>A0A498D510_9BACI</name>
<dbReference type="InterPro" id="IPR050266">
    <property type="entry name" value="AB_hydrolase_sf"/>
</dbReference>
<sequence length="266" mass="30034">MSIYYREYGDKQGPLMIFLHGGGVSGWMWDKQIPYFSRYHCVVPDLPEHGLHQESVPFSIYNSAEAIINLIEDKASGKPVTVIGFSLGAQVLIQILSMKPDLIHYAVINSALVRPMASMKKWLRPSIKLAFPLIKYKSFARLQAKSLYIGEEHFKTYYEESKNIKQAALLRVLEENMSFEIPKEFSEAKSKILVTVGAKEKAIMIKSAKDIVEANTNCFGVIISNIGHGIPLAKPELFNVMVEAWILETGLTNDSKLMEEMEPFTK</sequence>
<keyword evidence="2" id="KW-0378">Hydrolase</keyword>
<dbReference type="InterPro" id="IPR000073">
    <property type="entry name" value="AB_hydrolase_1"/>
</dbReference>
<evidence type="ECO:0000313" key="2">
    <source>
        <dbReference type="EMBL" id="RLL43693.1"/>
    </source>
</evidence>
<dbReference type="Pfam" id="PF00561">
    <property type="entry name" value="Abhydrolase_1"/>
    <property type="match status" value="1"/>
</dbReference>
<evidence type="ECO:0000313" key="3">
    <source>
        <dbReference type="Proteomes" id="UP000270219"/>
    </source>
</evidence>
<dbReference type="EMBL" id="RCHR01000004">
    <property type="protein sequence ID" value="RLL43693.1"/>
    <property type="molecule type" value="Genomic_DNA"/>
</dbReference>
<reference evidence="2 3" key="1">
    <citation type="submission" date="2018-10" db="EMBL/GenBank/DDBJ databases">
        <title>Oceanobacillus sp. YLB-02 draft genome.</title>
        <authorList>
            <person name="Yu L."/>
        </authorList>
    </citation>
    <scope>NUCLEOTIDE SEQUENCE [LARGE SCALE GENOMIC DNA]</scope>
    <source>
        <strain evidence="2 3">YLB-02</strain>
    </source>
</reference>
<dbReference type="Proteomes" id="UP000270219">
    <property type="component" value="Unassembled WGS sequence"/>
</dbReference>
<dbReference type="AlphaFoldDB" id="A0A498D510"/>
<comment type="caution">
    <text evidence="2">The sequence shown here is derived from an EMBL/GenBank/DDBJ whole genome shotgun (WGS) entry which is preliminary data.</text>
</comment>
<dbReference type="RefSeq" id="WP_121523393.1">
    <property type="nucleotide sequence ID" value="NZ_RCHR01000004.1"/>
</dbReference>
<dbReference type="InterPro" id="IPR029058">
    <property type="entry name" value="AB_hydrolase_fold"/>
</dbReference>
<dbReference type="PANTHER" id="PTHR43798">
    <property type="entry name" value="MONOACYLGLYCEROL LIPASE"/>
    <property type="match status" value="1"/>
</dbReference>
<proteinExistence type="predicted"/>
<feature type="domain" description="AB hydrolase-1" evidence="1">
    <location>
        <begin position="14"/>
        <end position="125"/>
    </location>
</feature>
<keyword evidence="3" id="KW-1185">Reference proteome</keyword>
<accession>A0A498D510</accession>